<protein>
    <recommendedName>
        <fullName evidence="3">Lipoprotein</fullName>
    </recommendedName>
</protein>
<gene>
    <name evidence="1" type="ORF">NCTC9185_03002</name>
</gene>
<reference evidence="1 2" key="1">
    <citation type="submission" date="2019-04" db="EMBL/GenBank/DDBJ databases">
        <authorList>
            <consortium name="Pathogen Informatics"/>
        </authorList>
    </citation>
    <scope>NUCLEOTIDE SEQUENCE [LARGE SCALE GENOMIC DNA]</scope>
    <source>
        <strain evidence="1 2">NCTC9185</strain>
    </source>
</reference>
<dbReference type="Proteomes" id="UP000339249">
    <property type="component" value="Unassembled WGS sequence"/>
</dbReference>
<dbReference type="AlphaFoldDB" id="A0A4U9CYM3"/>
<dbReference type="EMBL" id="CABDVU010000001">
    <property type="protein sequence ID" value="VTN11059.1"/>
    <property type="molecule type" value="Genomic_DNA"/>
</dbReference>
<name>A0A4U9CYM3_RAOTE</name>
<evidence type="ECO:0008006" key="3">
    <source>
        <dbReference type="Google" id="ProtNLM"/>
    </source>
</evidence>
<evidence type="ECO:0000313" key="2">
    <source>
        <dbReference type="Proteomes" id="UP000339249"/>
    </source>
</evidence>
<proteinExistence type="predicted"/>
<accession>A0A4U9CYM3</accession>
<organism evidence="1 2">
    <name type="scientific">Raoultella terrigena</name>
    <name type="common">Klebsiella terrigena</name>
    <dbReference type="NCBI Taxonomy" id="577"/>
    <lineage>
        <taxon>Bacteria</taxon>
        <taxon>Pseudomonadati</taxon>
        <taxon>Pseudomonadota</taxon>
        <taxon>Gammaproteobacteria</taxon>
        <taxon>Enterobacterales</taxon>
        <taxon>Enterobacteriaceae</taxon>
        <taxon>Klebsiella/Raoultella group</taxon>
        <taxon>Raoultella</taxon>
    </lineage>
</organism>
<evidence type="ECO:0000313" key="1">
    <source>
        <dbReference type="EMBL" id="VTN11059.1"/>
    </source>
</evidence>
<dbReference type="PROSITE" id="PS51257">
    <property type="entry name" value="PROKAR_LIPOPROTEIN"/>
    <property type="match status" value="1"/>
</dbReference>
<sequence>MKVKVCIALALASIACSSWHVICKQFSTAAS</sequence>